<feature type="compositionally biased region" description="Polar residues" evidence="3">
    <location>
        <begin position="1"/>
        <end position="14"/>
    </location>
</feature>
<reference evidence="5" key="1">
    <citation type="submission" date="2022-04" db="EMBL/GenBank/DDBJ databases">
        <title>Tomato heritable bacteria conferring resistance against bacterial wilt.</title>
        <authorList>
            <person name="Yin J."/>
        </authorList>
    </citation>
    <scope>NUCLEOTIDE SEQUENCE</scope>
    <source>
        <strain evidence="5">Cra20</strain>
    </source>
</reference>
<comment type="caution">
    <text evidence="5">The sequence shown here is derived from an EMBL/GenBank/DDBJ whole genome shotgun (WGS) entry which is preliminary data.</text>
</comment>
<evidence type="ECO:0000256" key="2">
    <source>
        <dbReference type="ARBA" id="ARBA00023316"/>
    </source>
</evidence>
<sequence length="446" mass="45793">MTGVSSVQQTQTNSAGGGGDRGYFVKTGDTMSAIAREKGVSLSALIQANPQILHPDLIRPGQHLNIPAPGGANEAPREYRVAVGDTLSAIAERYGTTWQALAQANNIANPNLIFPNQMLTIPHGTGGTGGGGAVEGGAPVGGSVGSGSSDVARIAEKYLGQNASSLKVNRNDNLPMNAGVPSNICCANFVSAVLTEAGKLPANLHTDSVAQLNTTLRSRGWTPVPASEAKPGDVVIIQGGGVSHTEIVSGPGQMIGSNNVNADGTQKISHNNLSWALSHGGVILRAPGGDGGGQTSGAQGTGSVVPTGQGGQQARIDQAISYFQSQGWSRAQAIGIVANLDAESNMEPGIRQHGGGPGYGLAQWEGPRQRDFAAWAGHDIHGSSFAEQLRFVQYELTHSEAGAGRALRGATDARSAAEIVTRLYERPADTAGEAVRRGNHAAAMAR</sequence>
<dbReference type="Gene3D" id="3.10.350.10">
    <property type="entry name" value="LysM domain"/>
    <property type="match status" value="2"/>
</dbReference>
<dbReference type="Gene3D" id="3.90.1720.10">
    <property type="entry name" value="endopeptidase domain like (from Nostoc punctiforme)"/>
    <property type="match status" value="1"/>
</dbReference>
<dbReference type="SUPFAM" id="SSF54106">
    <property type="entry name" value="LysM domain"/>
    <property type="match status" value="2"/>
</dbReference>
<dbReference type="InterPro" id="IPR018392">
    <property type="entry name" value="LysM"/>
</dbReference>
<feature type="region of interest" description="Disordered" evidence="3">
    <location>
        <begin position="1"/>
        <end position="22"/>
    </location>
</feature>
<dbReference type="InterPro" id="IPR041219">
    <property type="entry name" value="Phage_lysozyme2"/>
</dbReference>
<name>A0ABU3MYH5_9SPHN</name>
<dbReference type="EMBL" id="JALMLT010000001">
    <property type="protein sequence ID" value="MDT8757364.1"/>
    <property type="molecule type" value="Genomic_DNA"/>
</dbReference>
<dbReference type="InterPro" id="IPR038765">
    <property type="entry name" value="Papain-like_cys_pep_sf"/>
</dbReference>
<dbReference type="Pfam" id="PF01476">
    <property type="entry name" value="LysM"/>
    <property type="match status" value="2"/>
</dbReference>
<dbReference type="SUPFAM" id="SSF54001">
    <property type="entry name" value="Cysteine proteinases"/>
    <property type="match status" value="1"/>
</dbReference>
<dbReference type="PANTHER" id="PTHR33734:SF22">
    <property type="entry name" value="MEMBRANE-BOUND LYTIC MUREIN TRANSGLYCOSYLASE D"/>
    <property type="match status" value="1"/>
</dbReference>
<dbReference type="SMART" id="SM00257">
    <property type="entry name" value="LysM"/>
    <property type="match status" value="2"/>
</dbReference>
<feature type="domain" description="LysM" evidence="4">
    <location>
        <begin position="21"/>
        <end position="66"/>
    </location>
</feature>
<feature type="domain" description="LysM" evidence="4">
    <location>
        <begin position="77"/>
        <end position="121"/>
    </location>
</feature>
<evidence type="ECO:0000313" key="5">
    <source>
        <dbReference type="EMBL" id="MDT8757364.1"/>
    </source>
</evidence>
<accession>A0ABU3MYH5</accession>
<proteinExistence type="predicted"/>
<dbReference type="CDD" id="cd00118">
    <property type="entry name" value="LysM"/>
    <property type="match status" value="2"/>
</dbReference>
<evidence type="ECO:0000256" key="3">
    <source>
        <dbReference type="SAM" id="MobiDB-lite"/>
    </source>
</evidence>
<evidence type="ECO:0000259" key="4">
    <source>
        <dbReference type="PROSITE" id="PS51782"/>
    </source>
</evidence>
<feature type="region of interest" description="Disordered" evidence="3">
    <location>
        <begin position="289"/>
        <end position="310"/>
    </location>
</feature>
<dbReference type="Gene3D" id="1.10.530.10">
    <property type="match status" value="1"/>
</dbReference>
<protein>
    <submittedName>
        <fullName evidence="5">Phage tail tip lysozyme</fullName>
    </submittedName>
</protein>
<evidence type="ECO:0000256" key="1">
    <source>
        <dbReference type="ARBA" id="ARBA00022729"/>
    </source>
</evidence>
<keyword evidence="2" id="KW-0961">Cell wall biogenesis/degradation</keyword>
<organism evidence="5">
    <name type="scientific">Sphingomonas psychrotolerans</name>
    <dbReference type="NCBI Taxonomy" id="1327635"/>
    <lineage>
        <taxon>Bacteria</taxon>
        <taxon>Pseudomonadati</taxon>
        <taxon>Pseudomonadota</taxon>
        <taxon>Alphaproteobacteria</taxon>
        <taxon>Sphingomonadales</taxon>
        <taxon>Sphingomonadaceae</taxon>
        <taxon>Sphingomonas</taxon>
    </lineage>
</organism>
<dbReference type="InterPro" id="IPR036779">
    <property type="entry name" value="LysM_dom_sf"/>
</dbReference>
<dbReference type="Pfam" id="PF18013">
    <property type="entry name" value="Phage_lysozyme2"/>
    <property type="match status" value="1"/>
</dbReference>
<dbReference type="PANTHER" id="PTHR33734">
    <property type="entry name" value="LYSM DOMAIN-CONTAINING GPI-ANCHORED PROTEIN 2"/>
    <property type="match status" value="1"/>
</dbReference>
<keyword evidence="1" id="KW-0732">Signal</keyword>
<dbReference type="PROSITE" id="PS51782">
    <property type="entry name" value="LYSM"/>
    <property type="match status" value="2"/>
</dbReference>
<gene>
    <name evidence="5" type="ORF">MZO42_01510</name>
</gene>